<dbReference type="EMBL" id="JANBUO010002277">
    <property type="protein sequence ID" value="KAJ2795174.1"/>
    <property type="molecule type" value="Genomic_DNA"/>
</dbReference>
<feature type="non-terminal residue" evidence="3">
    <location>
        <position position="1"/>
    </location>
</feature>
<dbReference type="GO" id="GO:0000993">
    <property type="term" value="F:RNA polymerase II complex binding"/>
    <property type="evidence" value="ECO:0007669"/>
    <property type="project" value="InterPro"/>
</dbReference>
<dbReference type="InterPro" id="IPR045154">
    <property type="entry name" value="PCF11-like"/>
</dbReference>
<feature type="domain" description="Pcf11 C-terminal" evidence="2">
    <location>
        <begin position="326"/>
        <end position="363"/>
    </location>
</feature>
<dbReference type="PANTHER" id="PTHR15921:SF3">
    <property type="entry name" value="PRE-MRNA CLEAVAGE COMPLEX 2 PROTEIN PCF11"/>
    <property type="match status" value="1"/>
</dbReference>
<dbReference type="GO" id="GO:0031124">
    <property type="term" value="P:mRNA 3'-end processing"/>
    <property type="evidence" value="ECO:0007669"/>
    <property type="project" value="InterPro"/>
</dbReference>
<accession>A0A9W8LP49</accession>
<keyword evidence="4" id="KW-1185">Reference proteome</keyword>
<dbReference type="GO" id="GO:0005849">
    <property type="term" value="C:mRNA cleavage factor complex"/>
    <property type="evidence" value="ECO:0007669"/>
    <property type="project" value="TreeGrafter"/>
</dbReference>
<feature type="region of interest" description="Disordered" evidence="1">
    <location>
        <begin position="67"/>
        <end position="124"/>
    </location>
</feature>
<dbReference type="GO" id="GO:0005737">
    <property type="term" value="C:cytoplasm"/>
    <property type="evidence" value="ECO:0007669"/>
    <property type="project" value="TreeGrafter"/>
</dbReference>
<feature type="compositionally biased region" description="Low complexity" evidence="1">
    <location>
        <begin position="282"/>
        <end position="298"/>
    </location>
</feature>
<dbReference type="GO" id="GO:0003729">
    <property type="term" value="F:mRNA binding"/>
    <property type="evidence" value="ECO:0007669"/>
    <property type="project" value="InterPro"/>
</dbReference>
<organism evidence="3 4">
    <name type="scientific">Coemansia guatemalensis</name>
    <dbReference type="NCBI Taxonomy" id="2761395"/>
    <lineage>
        <taxon>Eukaryota</taxon>
        <taxon>Fungi</taxon>
        <taxon>Fungi incertae sedis</taxon>
        <taxon>Zoopagomycota</taxon>
        <taxon>Kickxellomycotina</taxon>
        <taxon>Kickxellomycetes</taxon>
        <taxon>Kickxellales</taxon>
        <taxon>Kickxellaceae</taxon>
        <taxon>Coemansia</taxon>
    </lineage>
</organism>
<evidence type="ECO:0000259" key="2">
    <source>
        <dbReference type="Pfam" id="PF21936"/>
    </source>
</evidence>
<protein>
    <submittedName>
        <fullName evidence="3">mRNA 3' end processing factor</fullName>
    </submittedName>
</protein>
<dbReference type="AlphaFoldDB" id="A0A9W8LP49"/>
<dbReference type="Proteomes" id="UP001140094">
    <property type="component" value="Unassembled WGS sequence"/>
</dbReference>
<feature type="region of interest" description="Disordered" evidence="1">
    <location>
        <begin position="282"/>
        <end position="302"/>
    </location>
</feature>
<evidence type="ECO:0000256" key="1">
    <source>
        <dbReference type="SAM" id="MobiDB-lite"/>
    </source>
</evidence>
<comment type="caution">
    <text evidence="3">The sequence shown here is derived from an EMBL/GenBank/DDBJ whole genome shotgun (WGS) entry which is preliminary data.</text>
</comment>
<dbReference type="GO" id="GO:0006369">
    <property type="term" value="P:termination of RNA polymerase II transcription"/>
    <property type="evidence" value="ECO:0007669"/>
    <property type="project" value="InterPro"/>
</dbReference>
<evidence type="ECO:0000313" key="3">
    <source>
        <dbReference type="EMBL" id="KAJ2795174.1"/>
    </source>
</evidence>
<gene>
    <name evidence="3" type="primary">PCF11_1</name>
    <name evidence="3" type="ORF">H4R20_005967</name>
</gene>
<dbReference type="PANTHER" id="PTHR15921">
    <property type="entry name" value="PRE-MRNA CLEAVAGE COMPLEX II"/>
    <property type="match status" value="1"/>
</dbReference>
<evidence type="ECO:0000313" key="4">
    <source>
        <dbReference type="Proteomes" id="UP001140094"/>
    </source>
</evidence>
<name>A0A9W8LP49_9FUNG</name>
<dbReference type="InterPro" id="IPR054127">
    <property type="entry name" value="Pcf11_C"/>
</dbReference>
<sequence length="367" mass="40062">DGHNSQQGLLQLVNSILVKKQVEVMRRPNDVNLFTVLNMLKDIKATVAETELPPERVREIRGQLAELDNAQSNGGGRKPAHKSDTATPPYMPPPLSPNTSSSAQKQQHHEDSHGNGNAKPAVNGSVADPVTLAATEAISSLNNVSGEVADAGQLLQDIMARPEVLNSLRKVAPVLSSSLESMPIPQNQGGVGYKDFAQLDPIPLSHASISRMRPGIYNILYASYGNQCSQCGWRTKDSDTDQMKKHLDWHFRRNMRLQNDRERRAPPRGWYLGQDQWEAGAAAEDTQPPAGAAAAAADGQKDEDNLKSIAELKKMTVAAPPKHNDSCAICKEAFERRFNEDEEDWVLVNAVLVDGTVFHATCHAGSQ</sequence>
<dbReference type="Pfam" id="PF21936">
    <property type="entry name" value="Pcf11_C"/>
    <property type="match status" value="1"/>
</dbReference>
<reference evidence="3" key="1">
    <citation type="submission" date="2022-07" db="EMBL/GenBank/DDBJ databases">
        <title>Phylogenomic reconstructions and comparative analyses of Kickxellomycotina fungi.</title>
        <authorList>
            <person name="Reynolds N.K."/>
            <person name="Stajich J.E."/>
            <person name="Barry K."/>
            <person name="Grigoriev I.V."/>
            <person name="Crous P."/>
            <person name="Smith M.E."/>
        </authorList>
    </citation>
    <scope>NUCLEOTIDE SEQUENCE</scope>
    <source>
        <strain evidence="3">NRRL 1565</strain>
    </source>
</reference>
<proteinExistence type="predicted"/>
<dbReference type="OrthoDB" id="2129491at2759"/>